<keyword evidence="3" id="KW-1185">Reference proteome</keyword>
<sequence length="81" mass="8495">MARDGAGYRADMHLATLVTVLRQAPVRVVLPVLVLYGALVGLGLLVTRVLPGVWPLAVEDGVNRGLAAERTAGRLHTARGG</sequence>
<dbReference type="EMBL" id="JBHSIU010000130">
    <property type="protein sequence ID" value="MFC5007755.1"/>
    <property type="molecule type" value="Genomic_DNA"/>
</dbReference>
<accession>A0ABV9WG82</accession>
<reference evidence="3" key="1">
    <citation type="journal article" date="2019" name="Int. J. Syst. Evol. Microbiol.">
        <title>The Global Catalogue of Microorganisms (GCM) 10K type strain sequencing project: providing services to taxonomists for standard genome sequencing and annotation.</title>
        <authorList>
            <consortium name="The Broad Institute Genomics Platform"/>
            <consortium name="The Broad Institute Genome Sequencing Center for Infectious Disease"/>
            <person name="Wu L."/>
            <person name="Ma J."/>
        </authorList>
    </citation>
    <scope>NUCLEOTIDE SEQUENCE [LARGE SCALE GENOMIC DNA]</scope>
    <source>
        <strain evidence="3">CGMCC 4.7152</strain>
    </source>
</reference>
<keyword evidence="1" id="KW-0472">Membrane</keyword>
<protein>
    <submittedName>
        <fullName evidence="2">Uncharacterized protein</fullName>
    </submittedName>
</protein>
<keyword evidence="1" id="KW-0812">Transmembrane</keyword>
<keyword evidence="1" id="KW-1133">Transmembrane helix</keyword>
<evidence type="ECO:0000313" key="2">
    <source>
        <dbReference type="EMBL" id="MFC5007755.1"/>
    </source>
</evidence>
<evidence type="ECO:0000313" key="3">
    <source>
        <dbReference type="Proteomes" id="UP001595912"/>
    </source>
</evidence>
<dbReference type="RefSeq" id="WP_380128396.1">
    <property type="nucleotide sequence ID" value="NZ_JBHSIU010000130.1"/>
</dbReference>
<gene>
    <name evidence="2" type="ORF">ACFPIJ_59355</name>
</gene>
<feature type="transmembrane region" description="Helical" evidence="1">
    <location>
        <begin position="28"/>
        <end position="46"/>
    </location>
</feature>
<evidence type="ECO:0000256" key="1">
    <source>
        <dbReference type="SAM" id="Phobius"/>
    </source>
</evidence>
<organism evidence="2 3">
    <name type="scientific">Dactylosporangium cerinum</name>
    <dbReference type="NCBI Taxonomy" id="1434730"/>
    <lineage>
        <taxon>Bacteria</taxon>
        <taxon>Bacillati</taxon>
        <taxon>Actinomycetota</taxon>
        <taxon>Actinomycetes</taxon>
        <taxon>Micromonosporales</taxon>
        <taxon>Micromonosporaceae</taxon>
        <taxon>Dactylosporangium</taxon>
    </lineage>
</organism>
<comment type="caution">
    <text evidence="2">The sequence shown here is derived from an EMBL/GenBank/DDBJ whole genome shotgun (WGS) entry which is preliminary data.</text>
</comment>
<dbReference type="Proteomes" id="UP001595912">
    <property type="component" value="Unassembled WGS sequence"/>
</dbReference>
<proteinExistence type="predicted"/>
<name>A0ABV9WG82_9ACTN</name>